<reference evidence="1" key="1">
    <citation type="submission" date="2019-05" db="EMBL/GenBank/DDBJ databases">
        <title>Revised genome assembly of Burkholderiaceae (previously Ralstonia) sp. PBA.</title>
        <authorList>
            <person name="Gan H.M."/>
        </authorList>
    </citation>
    <scope>NUCLEOTIDE SEQUENCE</scope>
    <source>
        <strain evidence="1">PBA</strain>
    </source>
</reference>
<name>A0ACD3SRY5_9BURK</name>
<evidence type="ECO:0000313" key="1">
    <source>
        <dbReference type="EMBL" id="TMS58718.1"/>
    </source>
</evidence>
<keyword evidence="2" id="KW-1185">Reference proteome</keyword>
<organism evidence="1 2">
    <name type="scientific">Imbroritus primus</name>
    <dbReference type="NCBI Taxonomy" id="3058603"/>
    <lineage>
        <taxon>Bacteria</taxon>
        <taxon>Pseudomonadati</taxon>
        <taxon>Pseudomonadota</taxon>
        <taxon>Betaproteobacteria</taxon>
        <taxon>Burkholderiales</taxon>
        <taxon>Burkholderiaceae</taxon>
        <taxon>Imbroritus</taxon>
    </lineage>
</organism>
<dbReference type="EMBL" id="AKCV02000015">
    <property type="protein sequence ID" value="TMS58718.1"/>
    <property type="molecule type" value="Genomic_DNA"/>
</dbReference>
<proteinExistence type="predicted"/>
<comment type="caution">
    <text evidence="1">The sequence shown here is derived from an EMBL/GenBank/DDBJ whole genome shotgun (WGS) entry which is preliminary data.</text>
</comment>
<accession>A0ACD3SRY5</accession>
<dbReference type="Proteomes" id="UP000004277">
    <property type="component" value="Unassembled WGS sequence"/>
</dbReference>
<protein>
    <submittedName>
        <fullName evidence="1">RluA family pseudouridine synthase</fullName>
    </submittedName>
</protein>
<evidence type="ECO:0000313" key="2">
    <source>
        <dbReference type="Proteomes" id="UP000004277"/>
    </source>
</evidence>
<gene>
    <name evidence="1" type="ORF">MW7_008405</name>
</gene>
<sequence length="388" mass="42256">MVKISAFHYIRTPSAKSRPAADFSDVAGGIGQPASSDDTDFDENEFDGLAMPGATTTGHGEFAPVVFEAGTAQHGQRLDKSLAAWMPAFSRSRIQQWIEHGAVQVNGKPSKTKATLMLGDRIDVAPEPAPEDLAFAPADVPLDVVYEDESLLVINKPAGLVVHPAAGNWSGTVLNGVLYRDPQASRLPRAGIVHRLDKETSGLMVIARTLTAQTDLVRQLQARTVKRTYLALVWGEPPESGTIDAPIGRDPRERTRMAIIESASGKPARTHFETLQTVDLGRSAISLVRCQLETGRTHQIRVHFQAFGYPLVGDPVYARAVTRGRAQVMRAPLPLPFERQALHAFRLGLRHPVDGRTLEWRAAPPADMLALMDALGFETDADDRNADD</sequence>